<accession>A0A0R1U5I0</accession>
<evidence type="ECO:0008006" key="4">
    <source>
        <dbReference type="Google" id="ProtNLM"/>
    </source>
</evidence>
<dbReference type="AlphaFoldDB" id="A0A0R1U5I0"/>
<evidence type="ECO:0000256" key="1">
    <source>
        <dbReference type="SAM" id="Phobius"/>
    </source>
</evidence>
<feature type="transmembrane region" description="Helical" evidence="1">
    <location>
        <begin position="32"/>
        <end position="49"/>
    </location>
</feature>
<dbReference type="RefSeq" id="WP_056955411.1">
    <property type="nucleotide sequence ID" value="NZ_AZFK01000077.1"/>
</dbReference>
<dbReference type="Proteomes" id="UP000050816">
    <property type="component" value="Unassembled WGS sequence"/>
</dbReference>
<reference evidence="2 3" key="1">
    <citation type="journal article" date="2015" name="Genome Announc.">
        <title>Expanding the biotechnology potential of lactobacilli through comparative genomics of 213 strains and associated genera.</title>
        <authorList>
            <person name="Sun Z."/>
            <person name="Harris H.M."/>
            <person name="McCann A."/>
            <person name="Guo C."/>
            <person name="Argimon S."/>
            <person name="Zhang W."/>
            <person name="Yang X."/>
            <person name="Jeffery I.B."/>
            <person name="Cooney J.C."/>
            <person name="Kagawa T.F."/>
            <person name="Liu W."/>
            <person name="Song Y."/>
            <person name="Salvetti E."/>
            <person name="Wrobel A."/>
            <person name="Rasinkangas P."/>
            <person name="Parkhill J."/>
            <person name="Rea M.C."/>
            <person name="O'Sullivan O."/>
            <person name="Ritari J."/>
            <person name="Douillard F.P."/>
            <person name="Paul Ross R."/>
            <person name="Yang R."/>
            <person name="Briner A.E."/>
            <person name="Felis G.E."/>
            <person name="de Vos W.M."/>
            <person name="Barrangou R."/>
            <person name="Klaenhammer T.R."/>
            <person name="Caufield P.W."/>
            <person name="Cui Y."/>
            <person name="Zhang H."/>
            <person name="O'Toole P.W."/>
        </authorList>
    </citation>
    <scope>NUCLEOTIDE SEQUENCE [LARGE SCALE GENOMIC DNA]</scope>
    <source>
        <strain evidence="2 3">DSM 15946</strain>
    </source>
</reference>
<name>A0A0R1U5I0_9LACO</name>
<feature type="transmembrane region" description="Helical" evidence="1">
    <location>
        <begin position="54"/>
        <end position="74"/>
    </location>
</feature>
<protein>
    <recommendedName>
        <fullName evidence="4">Cell wall-active antibiotics response LiaF-like C-terminal domain-containing protein</fullName>
    </recommendedName>
</protein>
<proteinExistence type="predicted"/>
<feature type="transmembrane region" description="Helical" evidence="1">
    <location>
        <begin position="80"/>
        <end position="97"/>
    </location>
</feature>
<dbReference type="PATRIC" id="fig|1423760.3.peg.443"/>
<evidence type="ECO:0000313" key="2">
    <source>
        <dbReference type="EMBL" id="KRL88480.1"/>
    </source>
</evidence>
<sequence length="222" mass="23867">MQTTKRVVAGIGLILIALGLALQNYLPQNIDWWATSWLLCALLIAVYGFANKSLVVGCAGVGLTLGAADHWLHWLSLDTWSLALIGGLFGLGLHLIITKRPVRDWQVETAYQHAGASTSFDTIMSSATHYLTGDTALVNGDVIMGNVTLYFDQEVTTPVQINSDVVMGNLRIFVPADWTVVAHTDNILGSTTIAPGRPATGQTPQLIIKGDVIMGSIVVKRN</sequence>
<dbReference type="EMBL" id="AZFK01000077">
    <property type="protein sequence ID" value="KRL88480.1"/>
    <property type="molecule type" value="Genomic_DNA"/>
</dbReference>
<feature type="transmembrane region" description="Helical" evidence="1">
    <location>
        <begin position="7"/>
        <end position="26"/>
    </location>
</feature>
<comment type="caution">
    <text evidence="2">The sequence shown here is derived from an EMBL/GenBank/DDBJ whole genome shotgun (WGS) entry which is preliminary data.</text>
</comment>
<organism evidence="2 3">
    <name type="scientific">Limosilactobacillus ingluviei DSM 15946</name>
    <dbReference type="NCBI Taxonomy" id="1423760"/>
    <lineage>
        <taxon>Bacteria</taxon>
        <taxon>Bacillati</taxon>
        <taxon>Bacillota</taxon>
        <taxon>Bacilli</taxon>
        <taxon>Lactobacillales</taxon>
        <taxon>Lactobacillaceae</taxon>
        <taxon>Limosilactobacillus</taxon>
    </lineage>
</organism>
<evidence type="ECO:0000313" key="3">
    <source>
        <dbReference type="Proteomes" id="UP000050816"/>
    </source>
</evidence>
<keyword evidence="1" id="KW-0812">Transmembrane</keyword>
<keyword evidence="1" id="KW-1133">Transmembrane helix</keyword>
<keyword evidence="1" id="KW-0472">Membrane</keyword>
<gene>
    <name evidence="2" type="ORF">FC43_GL000425</name>
</gene>